<organism evidence="4 5">
    <name type="scientific">Danaus plexippus plexippus</name>
    <dbReference type="NCBI Taxonomy" id="278856"/>
    <lineage>
        <taxon>Eukaryota</taxon>
        <taxon>Metazoa</taxon>
        <taxon>Ecdysozoa</taxon>
        <taxon>Arthropoda</taxon>
        <taxon>Hexapoda</taxon>
        <taxon>Insecta</taxon>
        <taxon>Pterygota</taxon>
        <taxon>Neoptera</taxon>
        <taxon>Endopterygota</taxon>
        <taxon>Lepidoptera</taxon>
        <taxon>Glossata</taxon>
        <taxon>Ditrysia</taxon>
        <taxon>Papilionoidea</taxon>
        <taxon>Nymphalidae</taxon>
        <taxon>Danainae</taxon>
        <taxon>Danaini</taxon>
        <taxon>Danaina</taxon>
        <taxon>Danaus</taxon>
        <taxon>Danaus</taxon>
    </lineage>
</organism>
<evidence type="ECO:0000256" key="2">
    <source>
        <dbReference type="SAM" id="MobiDB-lite"/>
    </source>
</evidence>
<keyword evidence="5" id="KW-1185">Reference proteome</keyword>
<dbReference type="InParanoid" id="A0A212FEV8"/>
<reference evidence="4 5" key="1">
    <citation type="journal article" date="2011" name="Cell">
        <title>The monarch butterfly genome yields insights into long-distance migration.</title>
        <authorList>
            <person name="Zhan S."/>
            <person name="Merlin C."/>
            <person name="Boore J.L."/>
            <person name="Reppert S.M."/>
        </authorList>
    </citation>
    <scope>NUCLEOTIDE SEQUENCE [LARGE SCALE GENOMIC DNA]</scope>
    <source>
        <strain evidence="4">F-2</strain>
    </source>
</reference>
<dbReference type="PANTHER" id="PTHR39079">
    <property type="entry name" value="FI08034P-RELATED"/>
    <property type="match status" value="1"/>
</dbReference>
<feature type="compositionally biased region" description="Basic and acidic residues" evidence="2">
    <location>
        <begin position="507"/>
        <end position="517"/>
    </location>
</feature>
<feature type="coiled-coil region" evidence="1">
    <location>
        <begin position="690"/>
        <end position="717"/>
    </location>
</feature>
<feature type="compositionally biased region" description="Basic and acidic residues" evidence="2">
    <location>
        <begin position="527"/>
        <end position="546"/>
    </location>
</feature>
<sequence>MALSDSMFLFELLLKDFKTYKDCNDFYLIGHFENILRFKINTPKEEIAKGGKKLKGKQKSKVRTTSIPKKSPAKIKMHTGQSIIIINTVSTLMSKMLAYPLELFLCNRVEPYSRVASTIIPWSNVFLNYLSKLIKKPDLAPPIVDDSYDMYDEETSKRIATINFNIKLTYLSDKITSRFLSLSEDKQSTFLYTQINSKPVSILSNVRNRANDNSSKDNVIKRTTSLEKNYHNELTNERITNILGIDELRAISGKYCCSIKCSKSEPLICNKVVLPQKSKSFSSIYREKNQNVFQYIFADPKYVRDRKFYYVGYFTVEKDDPDSSRITSEGSPQSPQSGTIEKKFKFKKCDSDCLNKTDTGGCSQSLCSTDLPEAVGELVTVTKCQAIDCDHKEYRELPPSPDERILLDLNTYKSPCCGNIETKSKIEEVLGGVTAKIKVGEDPCFCTCECTFGFTKKTTYCNVCGGYEIVGEDLSRKIGQEMPIPCPIFHKLIDKNKLKTYSTSGSESKKRGDDQRSLKAGSSQRATSDRRQTGIDKKDVESEKDSRKGKKKKKDDRFKFHYGYKAPQIGHSKCALPCTGTLANVPKKMGWLWTAEDIPGMKFRPMWKPGATNKHVVRLLKIARNPGEVISKKKRKDTGKKKRPLKRPLLVVHKKDGEYTVTMETMKSYNKPRALNQHPYEDKPVVTYTIGRTEEENRERLKKKERAQRRLERAQRHFIQSAFRDMCHEICLKTYQQALGILPDAEDPPCTCYPALPTTKTTNMDVSCSCSEESASIGSDTDSDEWIIEFTPPNAAFDPTYKGKKVFKVDNGTQYTYLDYRVKLLDHYGNPVPRFFKGPDGKQQCSDLGGFWSPDHKWLEINIDGYVAPDGKWAPNIFIGPNGEQVDGETGKFQAMNGKWLVVGVDGYVDSQGKWRSYTNTNIVSNVKKRRKPVALKNEKPGEDKQENDGYKSENSWSCFGAVSPRQLSKLGIVGHGGDRKLLLNTLQNMLAKGEDVKIPQPSSVYHIPNAKKSKKTRRSRLDMIRGYGDEIKCHHPSPSDKGIIAVDAFGNKTYFRLTERKNKRPKDRLAALAFHSFINAEVMKQQQRERLLALASKNIATQVIDGWRPGAVSKRLLHMLKKAKSMKSTERNVKTTKRTKKQAEEKPTLKISKRDGVYCIELQATESSKEPNTANTPLVYKVESETNKARKKKKDRIQRRLIKNAVTNVWPETFEAANCDDICLKALKESVGILSFDETDVFVRGDELKNNDSCSCEDDEVSSSCTSSDVDWEIGRVLTTSSGVSNKTHTIPQAMLEVNARPAGEFSM</sequence>
<dbReference type="Pfam" id="PF14924">
    <property type="entry name" value="MAP10_N"/>
    <property type="match status" value="1"/>
</dbReference>
<name>A0A212FEV8_DANPL</name>
<comment type="caution">
    <text evidence="4">The sequence shown here is derived from an EMBL/GenBank/DDBJ whole genome shotgun (WGS) entry which is preliminary data.</text>
</comment>
<proteinExistence type="predicted"/>
<gene>
    <name evidence="4" type="ORF">KGM_209582</name>
</gene>
<dbReference type="STRING" id="278856.A0A212FEV8"/>
<evidence type="ECO:0000313" key="4">
    <source>
        <dbReference type="EMBL" id="OWR52248.1"/>
    </source>
</evidence>
<feature type="domain" description="DUF4776" evidence="3">
    <location>
        <begin position="505"/>
        <end position="686"/>
    </location>
</feature>
<feature type="region of interest" description="Disordered" evidence="2">
    <location>
        <begin position="930"/>
        <end position="953"/>
    </location>
</feature>
<accession>A0A212FEV8</accession>
<dbReference type="EMBL" id="AGBW02008897">
    <property type="protein sequence ID" value="OWR52248.1"/>
    <property type="molecule type" value="Genomic_DNA"/>
</dbReference>
<feature type="compositionally biased region" description="Basic and acidic residues" evidence="2">
    <location>
        <begin position="937"/>
        <end position="952"/>
    </location>
</feature>
<feature type="region of interest" description="Disordered" evidence="2">
    <location>
        <begin position="1124"/>
        <end position="1146"/>
    </location>
</feature>
<dbReference type="Pfam" id="PF16003">
    <property type="entry name" value="DUF4776"/>
    <property type="match status" value="1"/>
</dbReference>
<evidence type="ECO:0000256" key="1">
    <source>
        <dbReference type="SAM" id="Coils"/>
    </source>
</evidence>
<feature type="region of interest" description="Disordered" evidence="2">
    <location>
        <begin position="502"/>
        <end position="556"/>
    </location>
</feature>
<dbReference type="Proteomes" id="UP000007151">
    <property type="component" value="Unassembled WGS sequence"/>
</dbReference>
<dbReference type="eggNOG" id="ENOG502TCDJ">
    <property type="taxonomic scope" value="Eukaryota"/>
</dbReference>
<dbReference type="InterPro" id="IPR031949">
    <property type="entry name" value="DUF4776"/>
</dbReference>
<evidence type="ECO:0000313" key="5">
    <source>
        <dbReference type="Proteomes" id="UP000007151"/>
    </source>
</evidence>
<dbReference type="PANTHER" id="PTHR39079:SF1">
    <property type="entry name" value="GH11706P-RELATED"/>
    <property type="match status" value="1"/>
</dbReference>
<evidence type="ECO:0000259" key="3">
    <source>
        <dbReference type="Pfam" id="PF16003"/>
    </source>
</evidence>
<protein>
    <recommendedName>
        <fullName evidence="3">DUF4776 domain-containing protein</fullName>
    </recommendedName>
</protein>
<dbReference type="KEGG" id="dpl:KGM_209582"/>
<keyword evidence="1" id="KW-0175">Coiled coil</keyword>